<evidence type="ECO:0000313" key="3">
    <source>
        <dbReference type="Proteomes" id="UP000324222"/>
    </source>
</evidence>
<sequence>MVPTLTRDATAIYRFVRLSARLSARRVHQREGRPQPLASLSETLGKRWPGKRSPQSLGKRLTTRVTSGERSGFVRSAASAQRGGGNQHIKGPSWLINLKAAAEFIITKRLICGPPSPSTPSICNSSNPPPLLFLSSSVSSSLPSSSYPRQTKFNGERFAWRREAVSGGRGSVCGGAQHG</sequence>
<dbReference type="Proteomes" id="UP000324222">
    <property type="component" value="Unassembled WGS sequence"/>
</dbReference>
<proteinExistence type="predicted"/>
<comment type="caution">
    <text evidence="2">The sequence shown here is derived from an EMBL/GenBank/DDBJ whole genome shotgun (WGS) entry which is preliminary data.</text>
</comment>
<dbReference type="EMBL" id="VSRR010051281">
    <property type="protein sequence ID" value="MPC79491.1"/>
    <property type="molecule type" value="Genomic_DNA"/>
</dbReference>
<name>A0A5B7I2A5_PORTR</name>
<feature type="region of interest" description="Disordered" evidence="1">
    <location>
        <begin position="26"/>
        <end position="70"/>
    </location>
</feature>
<evidence type="ECO:0000256" key="1">
    <source>
        <dbReference type="SAM" id="MobiDB-lite"/>
    </source>
</evidence>
<gene>
    <name evidence="2" type="ORF">E2C01_074019</name>
</gene>
<accession>A0A5B7I2A5</accession>
<reference evidence="2 3" key="1">
    <citation type="submission" date="2019-05" db="EMBL/GenBank/DDBJ databases">
        <title>Another draft genome of Portunus trituberculatus and its Hox gene families provides insights of decapod evolution.</title>
        <authorList>
            <person name="Jeong J.-H."/>
            <person name="Song I."/>
            <person name="Kim S."/>
            <person name="Choi T."/>
            <person name="Kim D."/>
            <person name="Ryu S."/>
            <person name="Kim W."/>
        </authorList>
    </citation>
    <scope>NUCLEOTIDE SEQUENCE [LARGE SCALE GENOMIC DNA]</scope>
    <source>
        <tissue evidence="2">Muscle</tissue>
    </source>
</reference>
<organism evidence="2 3">
    <name type="scientific">Portunus trituberculatus</name>
    <name type="common">Swimming crab</name>
    <name type="synonym">Neptunus trituberculatus</name>
    <dbReference type="NCBI Taxonomy" id="210409"/>
    <lineage>
        <taxon>Eukaryota</taxon>
        <taxon>Metazoa</taxon>
        <taxon>Ecdysozoa</taxon>
        <taxon>Arthropoda</taxon>
        <taxon>Crustacea</taxon>
        <taxon>Multicrustacea</taxon>
        <taxon>Malacostraca</taxon>
        <taxon>Eumalacostraca</taxon>
        <taxon>Eucarida</taxon>
        <taxon>Decapoda</taxon>
        <taxon>Pleocyemata</taxon>
        <taxon>Brachyura</taxon>
        <taxon>Eubrachyura</taxon>
        <taxon>Portunoidea</taxon>
        <taxon>Portunidae</taxon>
        <taxon>Portuninae</taxon>
        <taxon>Portunus</taxon>
    </lineage>
</organism>
<dbReference type="AlphaFoldDB" id="A0A5B7I2A5"/>
<keyword evidence="3" id="KW-1185">Reference proteome</keyword>
<evidence type="ECO:0000313" key="2">
    <source>
        <dbReference type="EMBL" id="MPC79491.1"/>
    </source>
</evidence>
<protein>
    <submittedName>
        <fullName evidence="2">Uncharacterized protein</fullName>
    </submittedName>
</protein>